<evidence type="ECO:0000313" key="1">
    <source>
        <dbReference type="EMBL" id="KZV79902.1"/>
    </source>
</evidence>
<dbReference type="Proteomes" id="UP000077266">
    <property type="component" value="Unassembled WGS sequence"/>
</dbReference>
<dbReference type="OrthoDB" id="16729at2759"/>
<reference evidence="1 2" key="1">
    <citation type="journal article" date="2016" name="Mol. Biol. Evol.">
        <title>Comparative Genomics of Early-Diverging Mushroom-Forming Fungi Provides Insights into the Origins of Lignocellulose Decay Capabilities.</title>
        <authorList>
            <person name="Nagy L.G."/>
            <person name="Riley R."/>
            <person name="Tritt A."/>
            <person name="Adam C."/>
            <person name="Daum C."/>
            <person name="Floudas D."/>
            <person name="Sun H."/>
            <person name="Yadav J.S."/>
            <person name="Pangilinan J."/>
            <person name="Larsson K.H."/>
            <person name="Matsuura K."/>
            <person name="Barry K."/>
            <person name="Labutti K."/>
            <person name="Kuo R."/>
            <person name="Ohm R.A."/>
            <person name="Bhattacharya S.S."/>
            <person name="Shirouzu T."/>
            <person name="Yoshinaga Y."/>
            <person name="Martin F.M."/>
            <person name="Grigoriev I.V."/>
            <person name="Hibbett D.S."/>
        </authorList>
    </citation>
    <scope>NUCLEOTIDE SEQUENCE [LARGE SCALE GENOMIC DNA]</scope>
    <source>
        <strain evidence="1 2">HHB12029</strain>
    </source>
</reference>
<dbReference type="EMBL" id="KV426546">
    <property type="protein sequence ID" value="KZV79902.1"/>
    <property type="molecule type" value="Genomic_DNA"/>
</dbReference>
<sequence>MSESNPLSSTPAPANPISPLVALQLRIRWLEALVLGLRPTGVSSAPAGPQQPLARRALDAQARLDSIVASNDSLRHFMNHYDEYAHLLTPAFALSPPASQQPDAGALDALLVEMEQDIRGADRDLREIDELEKGGATGAGKLIEHEQLQPRLRALVQAHEEDMQLAAKLEERIAVLLRRYATEVDALSELFVSWNGAINEFESRVGHMEKDKAERQRLGLA</sequence>
<dbReference type="InParanoid" id="A0A165B653"/>
<dbReference type="GO" id="GO:0061640">
    <property type="term" value="P:cytoskeleton-dependent cytokinesis"/>
    <property type="evidence" value="ECO:0007669"/>
    <property type="project" value="InterPro"/>
</dbReference>
<protein>
    <submittedName>
        <fullName evidence="1">Uncharacterized protein</fullName>
    </submittedName>
</protein>
<keyword evidence="2" id="KW-1185">Reference proteome</keyword>
<dbReference type="Pfam" id="PF07426">
    <property type="entry name" value="Dynactin_p22"/>
    <property type="match status" value="1"/>
</dbReference>
<organism evidence="1 2">
    <name type="scientific">Exidia glandulosa HHB12029</name>
    <dbReference type="NCBI Taxonomy" id="1314781"/>
    <lineage>
        <taxon>Eukaryota</taxon>
        <taxon>Fungi</taxon>
        <taxon>Dikarya</taxon>
        <taxon>Basidiomycota</taxon>
        <taxon>Agaricomycotina</taxon>
        <taxon>Agaricomycetes</taxon>
        <taxon>Auriculariales</taxon>
        <taxon>Exidiaceae</taxon>
        <taxon>Exidia</taxon>
    </lineage>
</organism>
<gene>
    <name evidence="1" type="ORF">EXIGLDRAFT_846066</name>
</gene>
<dbReference type="STRING" id="1314781.A0A165B653"/>
<proteinExistence type="predicted"/>
<dbReference type="InterPro" id="IPR009991">
    <property type="entry name" value="DCTN3"/>
</dbReference>
<dbReference type="PANTHER" id="PTHR28360:SF1">
    <property type="entry name" value="DYNACTIN SUBUNIT 3"/>
    <property type="match status" value="1"/>
</dbReference>
<accession>A0A165B653</accession>
<name>A0A165B653_EXIGL</name>
<dbReference type="AlphaFoldDB" id="A0A165B653"/>
<evidence type="ECO:0000313" key="2">
    <source>
        <dbReference type="Proteomes" id="UP000077266"/>
    </source>
</evidence>
<dbReference type="GO" id="GO:0005869">
    <property type="term" value="C:dynactin complex"/>
    <property type="evidence" value="ECO:0007669"/>
    <property type="project" value="InterPro"/>
</dbReference>
<dbReference type="PANTHER" id="PTHR28360">
    <property type="entry name" value="DYNACTIN SUBUNIT 3"/>
    <property type="match status" value="1"/>
</dbReference>